<name>A0ABN0U5Q0_9ACTN</name>
<protein>
    <submittedName>
        <fullName evidence="4">GNAT family protein</fullName>
    </submittedName>
</protein>
<dbReference type="PROSITE" id="PS51186">
    <property type="entry name" value="GNAT"/>
    <property type="match status" value="1"/>
</dbReference>
<keyword evidence="2" id="KW-0012">Acyltransferase</keyword>
<dbReference type="Pfam" id="PF00583">
    <property type="entry name" value="Acetyltransf_1"/>
    <property type="match status" value="1"/>
</dbReference>
<evidence type="ECO:0000313" key="5">
    <source>
        <dbReference type="Proteomes" id="UP001500967"/>
    </source>
</evidence>
<keyword evidence="1" id="KW-0808">Transferase</keyword>
<evidence type="ECO:0000259" key="3">
    <source>
        <dbReference type="PROSITE" id="PS51186"/>
    </source>
</evidence>
<dbReference type="Gene3D" id="3.40.630.30">
    <property type="match status" value="1"/>
</dbReference>
<accession>A0ABN0U5Q0</accession>
<dbReference type="Proteomes" id="UP001500967">
    <property type="component" value="Unassembled WGS sequence"/>
</dbReference>
<keyword evidence="5" id="KW-1185">Reference proteome</keyword>
<evidence type="ECO:0000256" key="2">
    <source>
        <dbReference type="ARBA" id="ARBA00023315"/>
    </source>
</evidence>
<sequence>MRYPFTVPRETIGSVGVMQGNHVRLREATEADLPRLGEIRAEPEVFARWGGEPDDLTDDDLHLYVIEYEDRVVGAIQWSEEDDPDYRHAGIDIYLDPAVHGRGLGTDAVRTLAAHLIARGHHRLVIDPAADNEAAIRCYAKVGFRPVGIMRRYERGPDGTWHDGLLMDLLADELT</sequence>
<organism evidence="4 5">
    <name type="scientific">Cryptosporangium japonicum</name>
    <dbReference type="NCBI Taxonomy" id="80872"/>
    <lineage>
        <taxon>Bacteria</taxon>
        <taxon>Bacillati</taxon>
        <taxon>Actinomycetota</taxon>
        <taxon>Actinomycetes</taxon>
        <taxon>Cryptosporangiales</taxon>
        <taxon>Cryptosporangiaceae</taxon>
        <taxon>Cryptosporangium</taxon>
    </lineage>
</organism>
<dbReference type="PANTHER" id="PTHR43877">
    <property type="entry name" value="AMINOALKYLPHOSPHONATE N-ACETYLTRANSFERASE-RELATED-RELATED"/>
    <property type="match status" value="1"/>
</dbReference>
<dbReference type="InterPro" id="IPR016181">
    <property type="entry name" value="Acyl_CoA_acyltransferase"/>
</dbReference>
<evidence type="ECO:0000313" key="4">
    <source>
        <dbReference type="EMBL" id="GAA0238809.1"/>
    </source>
</evidence>
<dbReference type="EMBL" id="BAAAGX010000009">
    <property type="protein sequence ID" value="GAA0238809.1"/>
    <property type="molecule type" value="Genomic_DNA"/>
</dbReference>
<dbReference type="CDD" id="cd04301">
    <property type="entry name" value="NAT_SF"/>
    <property type="match status" value="1"/>
</dbReference>
<dbReference type="SUPFAM" id="SSF55729">
    <property type="entry name" value="Acyl-CoA N-acyltransferases (Nat)"/>
    <property type="match status" value="1"/>
</dbReference>
<dbReference type="InterPro" id="IPR000182">
    <property type="entry name" value="GNAT_dom"/>
</dbReference>
<gene>
    <name evidence="4" type="ORF">GCM10009539_25160</name>
</gene>
<reference evidence="4 5" key="1">
    <citation type="journal article" date="2019" name="Int. J. Syst. Evol. Microbiol.">
        <title>The Global Catalogue of Microorganisms (GCM) 10K type strain sequencing project: providing services to taxonomists for standard genome sequencing and annotation.</title>
        <authorList>
            <consortium name="The Broad Institute Genomics Platform"/>
            <consortium name="The Broad Institute Genome Sequencing Center for Infectious Disease"/>
            <person name="Wu L."/>
            <person name="Ma J."/>
        </authorList>
    </citation>
    <scope>NUCLEOTIDE SEQUENCE [LARGE SCALE GENOMIC DNA]</scope>
    <source>
        <strain evidence="4 5">JCM 10425</strain>
    </source>
</reference>
<dbReference type="PANTHER" id="PTHR43877:SF2">
    <property type="entry name" value="AMINOALKYLPHOSPHONATE N-ACETYLTRANSFERASE-RELATED"/>
    <property type="match status" value="1"/>
</dbReference>
<comment type="caution">
    <text evidence="4">The sequence shown here is derived from an EMBL/GenBank/DDBJ whole genome shotgun (WGS) entry which is preliminary data.</text>
</comment>
<feature type="domain" description="N-acetyltransferase" evidence="3">
    <location>
        <begin position="23"/>
        <end position="172"/>
    </location>
</feature>
<evidence type="ECO:0000256" key="1">
    <source>
        <dbReference type="ARBA" id="ARBA00022679"/>
    </source>
</evidence>
<dbReference type="InterPro" id="IPR050832">
    <property type="entry name" value="Bact_Acetyltransf"/>
</dbReference>
<proteinExistence type="predicted"/>